<dbReference type="Pfam" id="PF01527">
    <property type="entry name" value="HTH_Tnp_1"/>
    <property type="match status" value="1"/>
</dbReference>
<evidence type="ECO:0000313" key="2">
    <source>
        <dbReference type="EMBL" id="GAA3363182.1"/>
    </source>
</evidence>
<protein>
    <recommendedName>
        <fullName evidence="4">MerR family transcriptional regulator</fullName>
    </recommendedName>
</protein>
<dbReference type="Proteomes" id="UP001500483">
    <property type="component" value="Unassembled WGS sequence"/>
</dbReference>
<evidence type="ECO:0000313" key="3">
    <source>
        <dbReference type="Proteomes" id="UP001500483"/>
    </source>
</evidence>
<feature type="region of interest" description="Disordered" evidence="1">
    <location>
        <begin position="1"/>
        <end position="120"/>
    </location>
</feature>
<comment type="caution">
    <text evidence="2">The sequence shown here is derived from an EMBL/GenBank/DDBJ whole genome shotgun (WGS) entry which is preliminary data.</text>
</comment>
<proteinExistence type="predicted"/>
<name>A0ABP6RY30_9PSEU</name>
<dbReference type="InterPro" id="IPR036594">
    <property type="entry name" value="Meth_synthase_dom"/>
</dbReference>
<feature type="compositionally biased region" description="Basic and acidic residues" evidence="1">
    <location>
        <begin position="7"/>
        <end position="22"/>
    </location>
</feature>
<dbReference type="Gene3D" id="3.40.50.280">
    <property type="entry name" value="Cobalamin-binding domain"/>
    <property type="match status" value="1"/>
</dbReference>
<sequence>MHPLATGRHDPEHDRVTMREEPLSGQHGAARAVDPRLADHPDGPALAGGAAGTGEDRNGAHRKIAEAGADRAAGEGGRHRRDPEPTARQDEDPGTTAEDRSGTSGGADADGAPDDRPDAELATGLLGAAEPSGAAEPEEPRLSVAAVARRLGVAPATLRTWDRRYGPEDVARLEQMQRALLRGASPAEAARYALAATPPLPRHEDGAAEPAAPATAEPVLISGVLDPLDEEPVASAANPGGRGLRLTGAGPRARGLGRAVLALDAWHQQRLLAESIEHHGVLATWSEVLSPVLTAVTERWQHTGTGVEALRLLADSASTALRAVLATAPEPRNPRPVLLAPVPGEQQELELVALAAELAARGVGIRLFGAGLPPEGLNAAVRRAAPSVVVLWSEQPHYAAPALLAGLPGTRQRARVFAAGSGWAPGRLPGHAETVSNLAEAAEGVVRVVLD</sequence>
<feature type="compositionally biased region" description="Basic and acidic residues" evidence="1">
    <location>
        <begin position="54"/>
        <end position="101"/>
    </location>
</feature>
<dbReference type="EMBL" id="BAAAYK010000038">
    <property type="protein sequence ID" value="GAA3363182.1"/>
    <property type="molecule type" value="Genomic_DNA"/>
</dbReference>
<dbReference type="Gene3D" id="1.10.1240.10">
    <property type="entry name" value="Methionine synthase domain"/>
    <property type="match status" value="1"/>
</dbReference>
<feature type="compositionally biased region" description="Basic and acidic residues" evidence="1">
    <location>
        <begin position="33"/>
        <end position="42"/>
    </location>
</feature>
<keyword evidence="3" id="KW-1185">Reference proteome</keyword>
<evidence type="ECO:0000256" key="1">
    <source>
        <dbReference type="SAM" id="MobiDB-lite"/>
    </source>
</evidence>
<organism evidence="2 3">
    <name type="scientific">Saccharopolyspora gregorii</name>
    <dbReference type="NCBI Taxonomy" id="33914"/>
    <lineage>
        <taxon>Bacteria</taxon>
        <taxon>Bacillati</taxon>
        <taxon>Actinomycetota</taxon>
        <taxon>Actinomycetes</taxon>
        <taxon>Pseudonocardiales</taxon>
        <taxon>Pseudonocardiaceae</taxon>
        <taxon>Saccharopolyspora</taxon>
    </lineage>
</organism>
<gene>
    <name evidence="2" type="ORF">GCM10020366_54060</name>
</gene>
<reference evidence="3" key="1">
    <citation type="journal article" date="2019" name="Int. J. Syst. Evol. Microbiol.">
        <title>The Global Catalogue of Microorganisms (GCM) 10K type strain sequencing project: providing services to taxonomists for standard genome sequencing and annotation.</title>
        <authorList>
            <consortium name="The Broad Institute Genomics Platform"/>
            <consortium name="The Broad Institute Genome Sequencing Center for Infectious Disease"/>
            <person name="Wu L."/>
            <person name="Ma J."/>
        </authorList>
    </citation>
    <scope>NUCLEOTIDE SEQUENCE [LARGE SCALE GENOMIC DNA]</scope>
    <source>
        <strain evidence="3">JCM 9687</strain>
    </source>
</reference>
<dbReference type="InterPro" id="IPR002514">
    <property type="entry name" value="Transposase_8"/>
</dbReference>
<accession>A0ABP6RY30</accession>
<evidence type="ECO:0008006" key="4">
    <source>
        <dbReference type="Google" id="ProtNLM"/>
    </source>
</evidence>